<dbReference type="EMBL" id="MU863685">
    <property type="protein sequence ID" value="KAK4097107.1"/>
    <property type="molecule type" value="Genomic_DNA"/>
</dbReference>
<reference evidence="2" key="1">
    <citation type="journal article" date="2023" name="Mol. Phylogenet. Evol.">
        <title>Genome-scale phylogeny and comparative genomics of the fungal order Sordariales.</title>
        <authorList>
            <person name="Hensen N."/>
            <person name="Bonometti L."/>
            <person name="Westerberg I."/>
            <person name="Brannstrom I.O."/>
            <person name="Guillou S."/>
            <person name="Cros-Aarteil S."/>
            <person name="Calhoun S."/>
            <person name="Haridas S."/>
            <person name="Kuo A."/>
            <person name="Mondo S."/>
            <person name="Pangilinan J."/>
            <person name="Riley R."/>
            <person name="LaButti K."/>
            <person name="Andreopoulos B."/>
            <person name="Lipzen A."/>
            <person name="Chen C."/>
            <person name="Yan M."/>
            <person name="Daum C."/>
            <person name="Ng V."/>
            <person name="Clum A."/>
            <person name="Steindorff A."/>
            <person name="Ohm R.A."/>
            <person name="Martin F."/>
            <person name="Silar P."/>
            <person name="Natvig D.O."/>
            <person name="Lalanne C."/>
            <person name="Gautier V."/>
            <person name="Ament-Velasquez S.L."/>
            <person name="Kruys A."/>
            <person name="Hutchinson M.I."/>
            <person name="Powell A.J."/>
            <person name="Barry K."/>
            <person name="Miller A.N."/>
            <person name="Grigoriev I.V."/>
            <person name="Debuchy R."/>
            <person name="Gladieux P."/>
            <person name="Hiltunen Thoren M."/>
            <person name="Johannesson H."/>
        </authorList>
    </citation>
    <scope>NUCLEOTIDE SEQUENCE</scope>
    <source>
        <strain evidence="2">CBS 757.83</strain>
    </source>
</reference>
<dbReference type="Gene3D" id="1.10.405.20">
    <property type="match status" value="1"/>
</dbReference>
<dbReference type="GO" id="GO:0016491">
    <property type="term" value="F:oxidoreductase activity"/>
    <property type="evidence" value="ECO:0007669"/>
    <property type="project" value="TreeGrafter"/>
</dbReference>
<organism evidence="2 3">
    <name type="scientific">Parathielavia hyrcaniae</name>
    <dbReference type="NCBI Taxonomy" id="113614"/>
    <lineage>
        <taxon>Eukaryota</taxon>
        <taxon>Fungi</taxon>
        <taxon>Dikarya</taxon>
        <taxon>Ascomycota</taxon>
        <taxon>Pezizomycotina</taxon>
        <taxon>Sordariomycetes</taxon>
        <taxon>Sordariomycetidae</taxon>
        <taxon>Sordariales</taxon>
        <taxon>Chaetomiaceae</taxon>
        <taxon>Parathielavia</taxon>
    </lineage>
</organism>
<dbReference type="InterPro" id="IPR036188">
    <property type="entry name" value="FAD/NAD-bd_sf"/>
</dbReference>
<sequence>MRLSLWTLLASSALTLSGTTAAVRNPNSFRPEDIIDRDVVILGGGATGTYAAVQLRRRGHSVALVEQTSRLGGHASTVYLPNGGYVNYGVEGYFNHDITKEFFALLDVDYEPLLPGSWLTKHIDFRTGKRVWPSSDIATTAVSAVLYRAAIEQFDYLAMGAYYFPDKVPEVLLRPFREFVAKHNLQRAVQLIFMFSQNVGNILDTPLLYVIMNFGIPQIHALLEGGYIKPKNGTDVLFNKAAIYIDEANNILYDSTAVQVTRDSAGVQAIVKNAKTGSQKLIRAKKLLVAHPPTLPKLQGFDLRAEETSLFAKWTYKTYYAAAVRSPSLPEGFNLLNTYPENRPGGTPTTPFQWQLEYSGVPGYYMSKMVGETNFTEAEARQLVIDDIKRMSSAGTFEMEAGEEPELVAFISHSPETMMVHVDEVREGFYKKLYGLQGLHSTYYTGYTFCTDYSTVLWNYTASVIDMMGL</sequence>
<dbReference type="Proteomes" id="UP001305647">
    <property type="component" value="Unassembled WGS sequence"/>
</dbReference>
<comment type="caution">
    <text evidence="2">The sequence shown here is derived from an EMBL/GenBank/DDBJ whole genome shotgun (WGS) entry which is preliminary data.</text>
</comment>
<gene>
    <name evidence="2" type="ORF">N658DRAFT_434754</name>
</gene>
<keyword evidence="1" id="KW-0732">Signal</keyword>
<dbReference type="SUPFAM" id="SSF51905">
    <property type="entry name" value="FAD/NAD(P)-binding domain"/>
    <property type="match status" value="1"/>
</dbReference>
<dbReference type="InterPro" id="IPR050464">
    <property type="entry name" value="Zeta_carotene_desat/Oxidored"/>
</dbReference>
<dbReference type="Gene3D" id="3.50.50.60">
    <property type="entry name" value="FAD/NAD(P)-binding domain"/>
    <property type="match status" value="1"/>
</dbReference>
<evidence type="ECO:0000256" key="1">
    <source>
        <dbReference type="SAM" id="SignalP"/>
    </source>
</evidence>
<dbReference type="Gene3D" id="3.30.70.1990">
    <property type="match status" value="1"/>
</dbReference>
<feature type="chain" id="PRO_5043030509" evidence="1">
    <location>
        <begin position="22"/>
        <end position="470"/>
    </location>
</feature>
<dbReference type="AlphaFoldDB" id="A0AAN6SY36"/>
<name>A0AAN6SY36_9PEZI</name>
<protein>
    <submittedName>
        <fullName evidence="2">FAD/NAD(P)-binding domain-containing protein</fullName>
    </submittedName>
</protein>
<evidence type="ECO:0000313" key="3">
    <source>
        <dbReference type="Proteomes" id="UP001305647"/>
    </source>
</evidence>
<dbReference type="Pfam" id="PF13450">
    <property type="entry name" value="NAD_binding_8"/>
    <property type="match status" value="1"/>
</dbReference>
<proteinExistence type="predicted"/>
<accession>A0AAN6SY36</accession>
<dbReference type="PANTHER" id="PTHR42923:SF26">
    <property type="entry name" value="FMN REDUCTASE LOT6, PUTATIVE (AFU_ORTHOLOGUE AFUA_7G06600)-RELATED"/>
    <property type="match status" value="1"/>
</dbReference>
<reference evidence="2" key="2">
    <citation type="submission" date="2023-05" db="EMBL/GenBank/DDBJ databases">
        <authorList>
            <consortium name="Lawrence Berkeley National Laboratory"/>
            <person name="Steindorff A."/>
            <person name="Hensen N."/>
            <person name="Bonometti L."/>
            <person name="Westerberg I."/>
            <person name="Brannstrom I.O."/>
            <person name="Guillou S."/>
            <person name="Cros-Aarteil S."/>
            <person name="Calhoun S."/>
            <person name="Haridas S."/>
            <person name="Kuo A."/>
            <person name="Mondo S."/>
            <person name="Pangilinan J."/>
            <person name="Riley R."/>
            <person name="Labutti K."/>
            <person name="Andreopoulos B."/>
            <person name="Lipzen A."/>
            <person name="Chen C."/>
            <person name="Yanf M."/>
            <person name="Daum C."/>
            <person name="Ng V."/>
            <person name="Clum A."/>
            <person name="Ohm R."/>
            <person name="Martin F."/>
            <person name="Silar P."/>
            <person name="Natvig D."/>
            <person name="Lalanne C."/>
            <person name="Gautier V."/>
            <person name="Ament-Velasquez S.L."/>
            <person name="Kruys A."/>
            <person name="Hutchinson M.I."/>
            <person name="Powell A.J."/>
            <person name="Barry K."/>
            <person name="Miller A.N."/>
            <person name="Grigoriev I.V."/>
            <person name="Debuchy R."/>
            <person name="Gladieux P."/>
            <person name="Thoren M.H."/>
            <person name="Johannesson H."/>
        </authorList>
    </citation>
    <scope>NUCLEOTIDE SEQUENCE</scope>
    <source>
        <strain evidence="2">CBS 757.83</strain>
    </source>
</reference>
<evidence type="ECO:0000313" key="2">
    <source>
        <dbReference type="EMBL" id="KAK4097107.1"/>
    </source>
</evidence>
<dbReference type="PANTHER" id="PTHR42923">
    <property type="entry name" value="PROTOPORPHYRINOGEN OXIDASE"/>
    <property type="match status" value="1"/>
</dbReference>
<keyword evidence="3" id="KW-1185">Reference proteome</keyword>
<feature type="signal peptide" evidence="1">
    <location>
        <begin position="1"/>
        <end position="21"/>
    </location>
</feature>